<dbReference type="NCBIfam" id="NF033545">
    <property type="entry name" value="transpos_IS630"/>
    <property type="match status" value="1"/>
</dbReference>
<accession>A0ABQ2MU30</accession>
<dbReference type="InterPro" id="IPR036397">
    <property type="entry name" value="RNaseH_sf"/>
</dbReference>
<dbReference type="SUPFAM" id="SSF46689">
    <property type="entry name" value="Homeodomain-like"/>
    <property type="match status" value="1"/>
</dbReference>
<dbReference type="InterPro" id="IPR012337">
    <property type="entry name" value="RNaseH-like_sf"/>
</dbReference>
<dbReference type="Gene3D" id="3.30.420.10">
    <property type="entry name" value="Ribonuclease H-like superfamily/Ribonuclease H"/>
    <property type="match status" value="1"/>
</dbReference>
<feature type="domain" description="Tc1-like transposase DDE" evidence="1">
    <location>
        <begin position="119"/>
        <end position="264"/>
    </location>
</feature>
<comment type="caution">
    <text evidence="2">The sequence shown here is derived from an EMBL/GenBank/DDBJ whole genome shotgun (WGS) entry which is preliminary data.</text>
</comment>
<dbReference type="Proteomes" id="UP000631535">
    <property type="component" value="Unassembled WGS sequence"/>
</dbReference>
<keyword evidence="3" id="KW-1185">Reference proteome</keyword>
<dbReference type="InterPro" id="IPR047655">
    <property type="entry name" value="Transpos_IS630-like"/>
</dbReference>
<evidence type="ECO:0000313" key="3">
    <source>
        <dbReference type="Proteomes" id="UP000631535"/>
    </source>
</evidence>
<dbReference type="Pfam" id="PF13565">
    <property type="entry name" value="HTH_32"/>
    <property type="match status" value="1"/>
</dbReference>
<dbReference type="InterPro" id="IPR038717">
    <property type="entry name" value="Tc1-like_DDE_dom"/>
</dbReference>
<sequence>MGVVADTVRTWRRRFIERGLDGLCDEPRPGAPRKITDADVERVIVKTLEERPKNATHWSTRSMAAATGMSQSAISRIWRAFALAPHRSQTFKLSTDPFFIDKVRDVVGLYLDPPEKALVLCVDEKSQIQALDRSQPVLPIVPGVPERRSHDYVRAGTTTLFAALEVATGKVIGSLHRRHRAEEFKKFLTKLDREVPADLQVHLILDNYATHKTPAIKQWLLAHPRFHLHFTPTSASWLNLVERWFAELTQKKLKRGVHRSVQALERDIRAWLTDWNTNPRPFTWTKTADEILDKVAAYCQRISDSGH</sequence>
<dbReference type="InterPro" id="IPR009057">
    <property type="entry name" value="Homeodomain-like_sf"/>
</dbReference>
<gene>
    <name evidence="2" type="ORF">GCM10012287_57280</name>
</gene>
<dbReference type="Pfam" id="PF13358">
    <property type="entry name" value="DDE_3"/>
    <property type="match status" value="1"/>
</dbReference>
<name>A0ABQ2MU30_9ACTN</name>
<dbReference type="PANTHER" id="PTHR30347:SF1">
    <property type="entry name" value="MECHANOSENSITIVE CHANNEL MSCK"/>
    <property type="match status" value="1"/>
</dbReference>
<dbReference type="InterPro" id="IPR052702">
    <property type="entry name" value="MscS-like_channel"/>
</dbReference>
<dbReference type="PANTHER" id="PTHR30347">
    <property type="entry name" value="POTASSIUM CHANNEL RELATED"/>
    <property type="match status" value="1"/>
</dbReference>
<evidence type="ECO:0000259" key="1">
    <source>
        <dbReference type="Pfam" id="PF13358"/>
    </source>
</evidence>
<organism evidence="2 3">
    <name type="scientific">Streptomyces daqingensis</name>
    <dbReference type="NCBI Taxonomy" id="1472640"/>
    <lineage>
        <taxon>Bacteria</taxon>
        <taxon>Bacillati</taxon>
        <taxon>Actinomycetota</taxon>
        <taxon>Actinomycetes</taxon>
        <taxon>Kitasatosporales</taxon>
        <taxon>Streptomycetaceae</taxon>
        <taxon>Streptomyces</taxon>
    </lineage>
</organism>
<reference evidence="3" key="1">
    <citation type="journal article" date="2019" name="Int. J. Syst. Evol. Microbiol.">
        <title>The Global Catalogue of Microorganisms (GCM) 10K type strain sequencing project: providing services to taxonomists for standard genome sequencing and annotation.</title>
        <authorList>
            <consortium name="The Broad Institute Genomics Platform"/>
            <consortium name="The Broad Institute Genome Sequencing Center for Infectious Disease"/>
            <person name="Wu L."/>
            <person name="Ma J."/>
        </authorList>
    </citation>
    <scope>NUCLEOTIDE SEQUENCE [LARGE SCALE GENOMIC DNA]</scope>
    <source>
        <strain evidence="3">CGMCC 4.7178</strain>
    </source>
</reference>
<evidence type="ECO:0000313" key="2">
    <source>
        <dbReference type="EMBL" id="GGO58656.1"/>
    </source>
</evidence>
<proteinExistence type="predicted"/>
<protein>
    <submittedName>
        <fullName evidence="2">IS630 family transposase</fullName>
    </submittedName>
</protein>
<dbReference type="EMBL" id="BMMP01000039">
    <property type="protein sequence ID" value="GGO58656.1"/>
    <property type="molecule type" value="Genomic_DNA"/>
</dbReference>
<dbReference type="SUPFAM" id="SSF53098">
    <property type="entry name" value="Ribonuclease H-like"/>
    <property type="match status" value="1"/>
</dbReference>